<protein>
    <recommendedName>
        <fullName evidence="2">Nucleoside transporter/FeoB GTPase Gate domain-containing protein</fullName>
    </recommendedName>
</protein>
<evidence type="ECO:0000313" key="3">
    <source>
        <dbReference type="EMBL" id="SVA02730.1"/>
    </source>
</evidence>
<dbReference type="InterPro" id="IPR011642">
    <property type="entry name" value="Gate_dom"/>
</dbReference>
<keyword evidence="1" id="KW-0812">Transmembrane</keyword>
<feature type="transmembrane region" description="Helical" evidence="1">
    <location>
        <begin position="20"/>
        <end position="41"/>
    </location>
</feature>
<feature type="transmembrane region" description="Helical" evidence="1">
    <location>
        <begin position="96"/>
        <end position="123"/>
    </location>
</feature>
<dbReference type="AlphaFoldDB" id="A0A381SF73"/>
<gene>
    <name evidence="3" type="ORF">METZ01_LOCUS55584</name>
</gene>
<feature type="transmembrane region" description="Helical" evidence="1">
    <location>
        <begin position="221"/>
        <end position="243"/>
    </location>
</feature>
<feature type="transmembrane region" description="Helical" evidence="1">
    <location>
        <begin position="143"/>
        <end position="161"/>
    </location>
</feature>
<keyword evidence="1" id="KW-0472">Membrane</keyword>
<evidence type="ECO:0000256" key="1">
    <source>
        <dbReference type="SAM" id="Phobius"/>
    </source>
</evidence>
<keyword evidence="1" id="KW-1133">Transmembrane helix</keyword>
<organism evidence="3">
    <name type="scientific">marine metagenome</name>
    <dbReference type="NCBI Taxonomy" id="408172"/>
    <lineage>
        <taxon>unclassified sequences</taxon>
        <taxon>metagenomes</taxon>
        <taxon>ecological metagenomes</taxon>
    </lineage>
</organism>
<evidence type="ECO:0000259" key="2">
    <source>
        <dbReference type="Pfam" id="PF07670"/>
    </source>
</evidence>
<feature type="transmembrane region" description="Helical" evidence="1">
    <location>
        <begin position="249"/>
        <end position="267"/>
    </location>
</feature>
<feature type="transmembrane region" description="Helical" evidence="1">
    <location>
        <begin position="61"/>
        <end position="84"/>
    </location>
</feature>
<dbReference type="Pfam" id="PF07670">
    <property type="entry name" value="Gate"/>
    <property type="match status" value="1"/>
</dbReference>
<reference evidence="3" key="1">
    <citation type="submission" date="2018-05" db="EMBL/GenBank/DDBJ databases">
        <authorList>
            <person name="Lanie J.A."/>
            <person name="Ng W.-L."/>
            <person name="Kazmierczak K.M."/>
            <person name="Andrzejewski T.M."/>
            <person name="Davidsen T.M."/>
            <person name="Wayne K.J."/>
            <person name="Tettelin H."/>
            <person name="Glass J.I."/>
            <person name="Rusch D."/>
            <person name="Podicherti R."/>
            <person name="Tsui H.-C.T."/>
            <person name="Winkler M.E."/>
        </authorList>
    </citation>
    <scope>NUCLEOTIDE SEQUENCE</scope>
</reference>
<feature type="transmembrane region" description="Helical" evidence="1">
    <location>
        <begin position="330"/>
        <end position="348"/>
    </location>
</feature>
<dbReference type="EMBL" id="UINC01003034">
    <property type="protein sequence ID" value="SVA02730.1"/>
    <property type="molecule type" value="Genomic_DNA"/>
</dbReference>
<feature type="non-terminal residue" evidence="3">
    <location>
        <position position="434"/>
    </location>
</feature>
<accession>A0A381SF73</accession>
<name>A0A381SF73_9ZZZZ</name>
<feature type="domain" description="Nucleoside transporter/FeoB GTPase Gate" evidence="2">
    <location>
        <begin position="143"/>
        <end position="245"/>
    </location>
</feature>
<proteinExistence type="predicted"/>
<sequence length="434" mass="47029">MVTDAVSTRESEIALRRADYLRFLIPSAIGAGLMLVPFRFGDTFNIGLGIIADFLRARVGSILPGLATLVIVLSAIATIAMVVIRRRLDTETLANPILGMFLVGPTILVARVVGAVTASMVLFQWGPVWLISDTTGRVILNQLIPVILVIFVVAPLLLPLVTDFGLMEFFGTLCSGIFRPLFTMPGRSSIDAIASWMGSAPVGVLITTQQYELGFYTEREAATIATTFSVVSVAFAFVIVDFVGLSEFFVPYYGAIVLSGTVAAIVMPRIPPLSRKRDVYYAQAGKQITEALPPGRNLWSWGFELAARRARRAPTVLALLRRATFNIYDIWFALLPLIMSIGVAALVLSEYTSIFNWLAVPLVPFLTILGIPEASAAAPAFLVGFADQFLPVVLGQEIESEHTRFVIAGAAVTQLVYMSELGALILKSKIPVNV</sequence>